<protein>
    <submittedName>
        <fullName evidence="2">Uncharacterized protein</fullName>
    </submittedName>
</protein>
<evidence type="ECO:0000313" key="3">
    <source>
        <dbReference type="Proteomes" id="UP001175353"/>
    </source>
</evidence>
<keyword evidence="3" id="KW-1185">Reference proteome</keyword>
<dbReference type="EMBL" id="JAUJLE010000068">
    <property type="protein sequence ID" value="KAK0990931.1"/>
    <property type="molecule type" value="Genomic_DNA"/>
</dbReference>
<reference evidence="2" key="1">
    <citation type="submission" date="2023-06" db="EMBL/GenBank/DDBJ databases">
        <title>Black Yeasts Isolated from many extreme environments.</title>
        <authorList>
            <person name="Coleine C."/>
            <person name="Stajich J.E."/>
            <person name="Selbmann L."/>
        </authorList>
    </citation>
    <scope>NUCLEOTIDE SEQUENCE</scope>
    <source>
        <strain evidence="2">CCFEE 5200</strain>
    </source>
</reference>
<gene>
    <name evidence="2" type="ORF">LTR91_008713</name>
</gene>
<organism evidence="2 3">
    <name type="scientific">Friedmanniomyces endolithicus</name>
    <dbReference type="NCBI Taxonomy" id="329885"/>
    <lineage>
        <taxon>Eukaryota</taxon>
        <taxon>Fungi</taxon>
        <taxon>Dikarya</taxon>
        <taxon>Ascomycota</taxon>
        <taxon>Pezizomycotina</taxon>
        <taxon>Dothideomycetes</taxon>
        <taxon>Dothideomycetidae</taxon>
        <taxon>Mycosphaerellales</taxon>
        <taxon>Teratosphaeriaceae</taxon>
        <taxon>Friedmanniomyces</taxon>
    </lineage>
</organism>
<dbReference type="Proteomes" id="UP001175353">
    <property type="component" value="Unassembled WGS sequence"/>
</dbReference>
<comment type="caution">
    <text evidence="2">The sequence shown here is derived from an EMBL/GenBank/DDBJ whole genome shotgun (WGS) entry which is preliminary data.</text>
</comment>
<evidence type="ECO:0000256" key="1">
    <source>
        <dbReference type="SAM" id="MobiDB-lite"/>
    </source>
</evidence>
<dbReference type="AlphaFoldDB" id="A0AAN6QUN9"/>
<proteinExistence type="predicted"/>
<accession>A0AAN6QUN9</accession>
<feature type="region of interest" description="Disordered" evidence="1">
    <location>
        <begin position="78"/>
        <end position="111"/>
    </location>
</feature>
<evidence type="ECO:0000313" key="2">
    <source>
        <dbReference type="EMBL" id="KAK0990931.1"/>
    </source>
</evidence>
<feature type="region of interest" description="Disordered" evidence="1">
    <location>
        <begin position="140"/>
        <end position="202"/>
    </location>
</feature>
<name>A0AAN6QUN9_9PEZI</name>
<feature type="compositionally biased region" description="Polar residues" evidence="1">
    <location>
        <begin position="88"/>
        <end position="101"/>
    </location>
</feature>
<sequence length="346" mass="37944">MRLPISVDGHPTFFHSCDVSTPPPIQLGVLSATSYSPERAHWQQTELRDIRRRRLRKKTVFFDDLQAEHQQKATAIKEERQVSGLGRMQNTQADNDLVSPNTPTPAPRISTASQHLPIPAATNSAPISPTTVPPIEVASKDTAAAPTRRIAETPVGGPSSGSKAMSSKPRVRAPASSGPQLSRVEKSKKKQPTILPPPLLHAPSRLDTNEAIFRAAALALPEIQRLREDPMLVEEEPPQIVYTRGRERPTGYGADWYGVVQPLFRGETHPPDGVQRHISMEEGETGSWDIDSGPEDDDELWASHRHFGEFVHGTSIDDGHRLTALEQAAGVGEDPMDAMMTSDEEV</sequence>